<feature type="chain" id="PRO_5020875179" description="beta-N-acetylhexosaminidase" evidence="7">
    <location>
        <begin position="30"/>
        <end position="597"/>
    </location>
</feature>
<dbReference type="InterPro" id="IPR036962">
    <property type="entry name" value="Glyco_hydro_3_N_sf"/>
</dbReference>
<protein>
    <recommendedName>
        <fullName evidence="3">beta-N-acetylhexosaminidase</fullName>
        <ecNumber evidence="3">3.2.1.52</ecNumber>
    </recommendedName>
</protein>
<keyword evidence="7" id="KW-0732">Signal</keyword>
<evidence type="ECO:0000256" key="5">
    <source>
        <dbReference type="ARBA" id="ARBA00023295"/>
    </source>
</evidence>
<keyword evidence="4 6" id="KW-0378">Hydrolase</keyword>
<organism evidence="10 11">
    <name type="scientific">Actinocrispum wychmicini</name>
    <dbReference type="NCBI Taxonomy" id="1213861"/>
    <lineage>
        <taxon>Bacteria</taxon>
        <taxon>Bacillati</taxon>
        <taxon>Actinomycetota</taxon>
        <taxon>Actinomycetes</taxon>
        <taxon>Pseudonocardiales</taxon>
        <taxon>Pseudonocardiaceae</taxon>
        <taxon>Actinocrispum</taxon>
    </lineage>
</organism>
<dbReference type="PANTHER" id="PTHR30480">
    <property type="entry name" value="BETA-HEXOSAMINIDASE-RELATED"/>
    <property type="match status" value="1"/>
</dbReference>
<accession>A0A4R2KCR5</accession>
<dbReference type="SUPFAM" id="SSF51445">
    <property type="entry name" value="(Trans)glycosidases"/>
    <property type="match status" value="1"/>
</dbReference>
<evidence type="ECO:0000313" key="10">
    <source>
        <dbReference type="EMBL" id="TCO64285.1"/>
    </source>
</evidence>
<dbReference type="InterPro" id="IPR017853">
    <property type="entry name" value="GH"/>
</dbReference>
<dbReference type="InterPro" id="IPR019800">
    <property type="entry name" value="Glyco_hydro_3_AS"/>
</dbReference>
<dbReference type="EMBL" id="SLWS01000001">
    <property type="protein sequence ID" value="TCO64285.1"/>
    <property type="molecule type" value="Genomic_DNA"/>
</dbReference>
<dbReference type="Gene3D" id="3.40.50.1700">
    <property type="entry name" value="Glycoside hydrolase family 3 C-terminal domain"/>
    <property type="match status" value="1"/>
</dbReference>
<evidence type="ECO:0000256" key="7">
    <source>
        <dbReference type="SAM" id="SignalP"/>
    </source>
</evidence>
<proteinExistence type="inferred from homology"/>
<dbReference type="PANTHER" id="PTHR30480:SF13">
    <property type="entry name" value="BETA-HEXOSAMINIDASE"/>
    <property type="match status" value="1"/>
</dbReference>
<comment type="similarity">
    <text evidence="2 6">Belongs to the glycosyl hydrolase 3 family.</text>
</comment>
<comment type="catalytic activity">
    <reaction evidence="1">
        <text>Hydrolysis of terminal non-reducing N-acetyl-D-hexosamine residues in N-acetyl-beta-D-hexosaminides.</text>
        <dbReference type="EC" id="3.2.1.52"/>
    </reaction>
</comment>
<dbReference type="EC" id="3.2.1.52" evidence="3"/>
<dbReference type="FunFam" id="3.20.20.300:FF:000014">
    <property type="entry name" value="Beta-hexosaminidase, lipoprotein"/>
    <property type="match status" value="1"/>
</dbReference>
<dbReference type="InterPro" id="IPR036881">
    <property type="entry name" value="Glyco_hydro_3_C_sf"/>
</dbReference>
<dbReference type="PROSITE" id="PS00775">
    <property type="entry name" value="GLYCOSYL_HYDROL_F3"/>
    <property type="match status" value="1"/>
</dbReference>
<evidence type="ECO:0000256" key="4">
    <source>
        <dbReference type="ARBA" id="ARBA00022801"/>
    </source>
</evidence>
<dbReference type="Pfam" id="PF00933">
    <property type="entry name" value="Glyco_hydro_3"/>
    <property type="match status" value="1"/>
</dbReference>
<dbReference type="InterPro" id="IPR002772">
    <property type="entry name" value="Glyco_hydro_3_C"/>
</dbReference>
<dbReference type="SUPFAM" id="SSF52279">
    <property type="entry name" value="Beta-D-glucan exohydrolase, C-terminal domain"/>
    <property type="match status" value="1"/>
</dbReference>
<dbReference type="GO" id="GO:0009254">
    <property type="term" value="P:peptidoglycan turnover"/>
    <property type="evidence" value="ECO:0007669"/>
    <property type="project" value="TreeGrafter"/>
</dbReference>
<evidence type="ECO:0000259" key="9">
    <source>
        <dbReference type="Pfam" id="PF01915"/>
    </source>
</evidence>
<evidence type="ECO:0000256" key="3">
    <source>
        <dbReference type="ARBA" id="ARBA00012663"/>
    </source>
</evidence>
<dbReference type="GO" id="GO:0004563">
    <property type="term" value="F:beta-N-acetylhexosaminidase activity"/>
    <property type="evidence" value="ECO:0007669"/>
    <property type="project" value="UniProtKB-EC"/>
</dbReference>
<reference evidence="10 11" key="1">
    <citation type="submission" date="2019-03" db="EMBL/GenBank/DDBJ databases">
        <title>Genomic Encyclopedia of Type Strains, Phase IV (KMG-IV): sequencing the most valuable type-strain genomes for metagenomic binning, comparative biology and taxonomic classification.</title>
        <authorList>
            <person name="Goeker M."/>
        </authorList>
    </citation>
    <scope>NUCLEOTIDE SEQUENCE [LARGE SCALE GENOMIC DNA]</scope>
    <source>
        <strain evidence="10 11">DSM 45934</strain>
    </source>
</reference>
<gene>
    <name evidence="10" type="ORF">EV192_10151</name>
</gene>
<dbReference type="AlphaFoldDB" id="A0A4R2KCR5"/>
<dbReference type="InterPro" id="IPR001764">
    <property type="entry name" value="Glyco_hydro_3_N"/>
</dbReference>
<dbReference type="GO" id="GO:0005975">
    <property type="term" value="P:carbohydrate metabolic process"/>
    <property type="evidence" value="ECO:0007669"/>
    <property type="project" value="InterPro"/>
</dbReference>
<evidence type="ECO:0000256" key="1">
    <source>
        <dbReference type="ARBA" id="ARBA00001231"/>
    </source>
</evidence>
<dbReference type="Pfam" id="PF01915">
    <property type="entry name" value="Glyco_hydro_3_C"/>
    <property type="match status" value="1"/>
</dbReference>
<dbReference type="InterPro" id="IPR050226">
    <property type="entry name" value="NagZ_Beta-hexosaminidase"/>
</dbReference>
<comment type="caution">
    <text evidence="10">The sequence shown here is derived from an EMBL/GenBank/DDBJ whole genome shotgun (WGS) entry which is preliminary data.</text>
</comment>
<name>A0A4R2KCR5_9PSEU</name>
<keyword evidence="5 6" id="KW-0326">Glycosidase</keyword>
<feature type="domain" description="Glycoside hydrolase family 3 N-terminal" evidence="8">
    <location>
        <begin position="48"/>
        <end position="389"/>
    </location>
</feature>
<dbReference type="Proteomes" id="UP000295680">
    <property type="component" value="Unassembled WGS sequence"/>
</dbReference>
<dbReference type="Gene3D" id="3.20.20.300">
    <property type="entry name" value="Glycoside hydrolase, family 3, N-terminal domain"/>
    <property type="match status" value="1"/>
</dbReference>
<sequence>MLRPRPRRWILPPLVAFTTLAAVTTSADAAPRFDPATFYAQATLRHMTLEEKVGQLFVATVWGKSADEVNPANRVYGVDTPTQVVQRYHVGGVIYFNNPSTDNVDDPTQLAHFSNGLQRAALSSGAHIPLTLSIDQEGGNVTRIVAPATEYPSSMAVGATRSTQAATRLATINARELRAMGINQNFAPDSDVNSNPINPIIGVRSFAGDPDLASRMVSAEVKGYQQGGWLPDTVSSAAKHFPGHGDAATDSHTGFPVISRTVEQWRQIDLPPFKAAIAAGVDSIMTAHIQVPSLDPSGEPATLSKPIMTGLLRDELKYDGVVVTDSLGMAGVRQMHPDKEIPVLALEAGVDQMLMPPDLNITITGVLEAVHSGRLTEQRIDQSVTRILKMKFNRGILFNPLVNERAVAYRVGTPESLRQIQDISDRSVTVLRNDAGLLPVRTKPARILVTGWDNPAFPGLPAEPVATLAKAVGGTAIATGGAPSAAQIGQAVAAANGSDLVIVLTNGLRTSASQTSLVNRLVATGKPVVAVAAQVPYDPAFADVPTWITTYAWRDMSMASLAKVIFGQISPRGKLPVNVPTADNTKVLFPFGTGLTW</sequence>
<feature type="domain" description="Glycoside hydrolase family 3 C-terminal" evidence="9">
    <location>
        <begin position="429"/>
        <end position="596"/>
    </location>
</feature>
<evidence type="ECO:0000259" key="8">
    <source>
        <dbReference type="Pfam" id="PF00933"/>
    </source>
</evidence>
<feature type="signal peptide" evidence="7">
    <location>
        <begin position="1"/>
        <end position="29"/>
    </location>
</feature>
<evidence type="ECO:0000313" key="11">
    <source>
        <dbReference type="Proteomes" id="UP000295680"/>
    </source>
</evidence>
<evidence type="ECO:0000256" key="2">
    <source>
        <dbReference type="ARBA" id="ARBA00005336"/>
    </source>
</evidence>
<keyword evidence="11" id="KW-1185">Reference proteome</keyword>
<evidence type="ECO:0000256" key="6">
    <source>
        <dbReference type="RuleBase" id="RU361161"/>
    </source>
</evidence>